<dbReference type="RefSeq" id="WP_133583995.1">
    <property type="nucleotide sequence ID" value="NZ_SNYV01000011.1"/>
</dbReference>
<dbReference type="PANTHER" id="PTHR30097">
    <property type="entry name" value="CATION EFFLUX SYSTEM PROTEIN CUSB"/>
    <property type="match status" value="1"/>
</dbReference>
<dbReference type="Gene3D" id="2.40.30.170">
    <property type="match status" value="1"/>
</dbReference>
<dbReference type="Proteomes" id="UP000295292">
    <property type="component" value="Unassembled WGS sequence"/>
</dbReference>
<feature type="coiled-coil region" evidence="3">
    <location>
        <begin position="125"/>
        <end position="152"/>
    </location>
</feature>
<evidence type="ECO:0000256" key="1">
    <source>
        <dbReference type="ARBA" id="ARBA00009477"/>
    </source>
</evidence>
<dbReference type="OrthoDB" id="998050at2"/>
<feature type="domain" description="CzcB-like C-terminal circularly permuted SH3-like" evidence="5">
    <location>
        <begin position="318"/>
        <end position="374"/>
    </location>
</feature>
<dbReference type="Gene3D" id="2.40.420.20">
    <property type="match status" value="1"/>
</dbReference>
<comment type="similarity">
    <text evidence="1">Belongs to the membrane fusion protein (MFP) (TC 8.A.1) family.</text>
</comment>
<evidence type="ECO:0000256" key="3">
    <source>
        <dbReference type="SAM" id="Coils"/>
    </source>
</evidence>
<dbReference type="PROSITE" id="PS51257">
    <property type="entry name" value="PROKAR_LIPOPROTEIN"/>
    <property type="match status" value="1"/>
</dbReference>
<evidence type="ECO:0000256" key="2">
    <source>
        <dbReference type="ARBA" id="ARBA00022448"/>
    </source>
</evidence>
<feature type="domain" description="CusB-like beta-barrel" evidence="4">
    <location>
        <begin position="236"/>
        <end position="312"/>
    </location>
</feature>
<accession>A0A4V3DEA2</accession>
<dbReference type="InterPro" id="IPR051909">
    <property type="entry name" value="MFP_Cation_Efflux"/>
</dbReference>
<comment type="caution">
    <text evidence="6">The sequence shown here is derived from an EMBL/GenBank/DDBJ whole genome shotgun (WGS) entry which is preliminary data.</text>
</comment>
<dbReference type="EMBL" id="SNYV01000011">
    <property type="protein sequence ID" value="TDQ80259.1"/>
    <property type="molecule type" value="Genomic_DNA"/>
</dbReference>
<gene>
    <name evidence="6" type="ORF">CLV99_1716</name>
</gene>
<evidence type="ECO:0000259" key="5">
    <source>
        <dbReference type="Pfam" id="PF25975"/>
    </source>
</evidence>
<name>A0A4V3DEA2_9SPHI</name>
<dbReference type="GO" id="GO:0016020">
    <property type="term" value="C:membrane"/>
    <property type="evidence" value="ECO:0007669"/>
    <property type="project" value="InterPro"/>
</dbReference>
<dbReference type="SUPFAM" id="SSF111369">
    <property type="entry name" value="HlyD-like secretion proteins"/>
    <property type="match status" value="1"/>
</dbReference>
<keyword evidence="3" id="KW-0175">Coiled coil</keyword>
<dbReference type="NCBIfam" id="TIGR01730">
    <property type="entry name" value="RND_mfp"/>
    <property type="match status" value="1"/>
</dbReference>
<organism evidence="6 7">
    <name type="scientific">Sphingobacterium yanglingense</name>
    <dbReference type="NCBI Taxonomy" id="1437280"/>
    <lineage>
        <taxon>Bacteria</taxon>
        <taxon>Pseudomonadati</taxon>
        <taxon>Bacteroidota</taxon>
        <taxon>Sphingobacteriia</taxon>
        <taxon>Sphingobacteriales</taxon>
        <taxon>Sphingobacteriaceae</taxon>
        <taxon>Sphingobacterium</taxon>
    </lineage>
</organism>
<evidence type="ECO:0000313" key="6">
    <source>
        <dbReference type="EMBL" id="TDQ80259.1"/>
    </source>
</evidence>
<dbReference type="PANTHER" id="PTHR30097:SF16">
    <property type="entry name" value="CATION EFFLUX SYSTEM (CZCB-LIKE)"/>
    <property type="match status" value="1"/>
</dbReference>
<dbReference type="FunFam" id="2.40.30.170:FF:000010">
    <property type="entry name" value="Efflux RND transporter periplasmic adaptor subunit"/>
    <property type="match status" value="1"/>
</dbReference>
<dbReference type="Pfam" id="PF25954">
    <property type="entry name" value="Beta-barrel_RND_2"/>
    <property type="match status" value="1"/>
</dbReference>
<evidence type="ECO:0000259" key="4">
    <source>
        <dbReference type="Pfam" id="PF25954"/>
    </source>
</evidence>
<dbReference type="InterPro" id="IPR058649">
    <property type="entry name" value="CzcB_C"/>
</dbReference>
<keyword evidence="7" id="KW-1185">Reference proteome</keyword>
<keyword evidence="2" id="KW-0813">Transport</keyword>
<dbReference type="InterPro" id="IPR006143">
    <property type="entry name" value="RND_pump_MFP"/>
</dbReference>
<dbReference type="GO" id="GO:0022857">
    <property type="term" value="F:transmembrane transporter activity"/>
    <property type="evidence" value="ECO:0007669"/>
    <property type="project" value="InterPro"/>
</dbReference>
<protein>
    <submittedName>
        <fullName evidence="6">Cobalt-zinc-cadmium efflux system membrane fusion protein</fullName>
    </submittedName>
</protein>
<dbReference type="Pfam" id="PF25975">
    <property type="entry name" value="CzcB_C"/>
    <property type="match status" value="1"/>
</dbReference>
<reference evidence="6 7" key="1">
    <citation type="submission" date="2019-03" db="EMBL/GenBank/DDBJ databases">
        <title>Genomic Encyclopedia of Archaeal and Bacterial Type Strains, Phase II (KMG-II): from individual species to whole genera.</title>
        <authorList>
            <person name="Goeker M."/>
        </authorList>
    </citation>
    <scope>NUCLEOTIDE SEQUENCE [LARGE SCALE GENOMIC DNA]</scope>
    <source>
        <strain evidence="6 7">DSM 28353</strain>
    </source>
</reference>
<evidence type="ECO:0000313" key="7">
    <source>
        <dbReference type="Proteomes" id="UP000295292"/>
    </source>
</evidence>
<proteinExistence type="inferred from homology"/>
<sequence>MKINSKDIRLKKKKLLFFIGISFFVLSSCSSTSKKEEEDNKAYRIEGDAVLLTAGSPIHAKLGFETVAEEDFVLEMTSAGTVKTIPNAYAEIASPFAGRVLRSFVRLGHKVQPGSPIFELSSPDYFNAEKEYTDARQEFRQAELNLKRQQDLLKNGVGIQRELEDAETDYEIKKSALSNSLSALKIFNVNPEKMSLGKPMIVRSPIKGEIVDNNIVIGQYLKEDAEPIAVVAELSKVWIVGQVKEKDIRFIHELDEVEVKVAAYPDHLIKGKVYHVNEIVDEETRSVEVLIECDNINHELKPGMYVTVLFRDTPQKSILVPSSAVFQANDKQFVFVKEGDSRFVKREIHTAGTSNERVVVSAGLGTGETIVTSGGSLMLRSY</sequence>
<dbReference type="InterPro" id="IPR058792">
    <property type="entry name" value="Beta-barrel_RND_2"/>
</dbReference>
<dbReference type="Gene3D" id="1.10.287.470">
    <property type="entry name" value="Helix hairpin bin"/>
    <property type="match status" value="1"/>
</dbReference>
<dbReference type="AlphaFoldDB" id="A0A4V3DEA2"/>